<dbReference type="GeneID" id="25986113"/>
<evidence type="ECO:0000313" key="3">
    <source>
        <dbReference type="Proteomes" id="UP000002748"/>
    </source>
</evidence>
<evidence type="ECO:0000256" key="1">
    <source>
        <dbReference type="SAM" id="MobiDB-lite"/>
    </source>
</evidence>
<dbReference type="VEuPathDB" id="FungiDB:A1Q1_02600"/>
<proteinExistence type="predicted"/>
<dbReference type="EMBL" id="ALBS01000206">
    <property type="protein sequence ID" value="EJT48317.1"/>
    <property type="molecule type" value="Genomic_DNA"/>
</dbReference>
<dbReference type="HOGENOM" id="CLU_362550_0_0_1"/>
<sequence length="771" mass="84244">MVADHTNEPRSSMSLSESNASSLFTRRGNAGSNAAASNTRRHSTYSLHRFPSLTSVTELFQGRPRARLGPTHMRRKITHLFNPNQHRRSSSDTAFLSADIASARQGIAAPVVPPPLPLDGSSFVDDWSDIARDIECAVTSRRHPTSSVSIGTRPYSCPAPISSAAPIIFEEPPSLAMPPSHRRHRSSAGRRSKQTITKELVLSSAKPSTESISRALSAIVEISFETDVVDIVGCPSMSVTYSLPGSVFLTFPALPDVDREYVRLLHDVSVVLEGKAEYWDDYGRFSPFRLFTTTLPLIPADSPITIPSADAASADSPFVTVRLDFDLRLPGWLPPSIQVSGRGSCAGVGYGVVATAVTSWCDGHRAVPTHTLAGLLQKSSCSRYTEFTIRRHQMPTAIIPNASVEQRSFIHTEQQTFSYDIHMGTAFLPVEATFTVPDVVDVWGDERALNVGIRIRIQPQAYHAYRLSQAILHGGMNDPDPTVAYITELGMIVEERQRFSSAPFSQYTDYFPVPLEQPAYSSQFSLLGPRFAPQEETVFCPSPSVRCRRDVLRPCLLSEEGCQRHFVFSDGGIGLSDTWRRINVVLVLPSRDGPGHFRPRPGTFTPFVHISHVLKTFCTLRTPGVNPETRPITFTTAVKFASHPETMPTSGLTNPPPFLRLYDESGEPRVPDPLPVYAKKDPMSLAVKAMLLPSDIIMSRESSESSSAETAISEPPSPALSDSANVVLPESMPLPETAAVALANESPKSTLGRASGSRPCHLAPHTVNEQV</sequence>
<evidence type="ECO:0000313" key="2">
    <source>
        <dbReference type="EMBL" id="EJT48317.1"/>
    </source>
</evidence>
<accession>J6EZL7</accession>
<feature type="compositionally biased region" description="Basic residues" evidence="1">
    <location>
        <begin position="180"/>
        <end position="192"/>
    </location>
</feature>
<organism evidence="2 3">
    <name type="scientific">Trichosporon asahii var. asahii (strain ATCC 90039 / CBS 2479 / JCM 2466 / KCTC 7840 / NBRC 103889/ NCYC 2677 / UAMH 7654)</name>
    <name type="common">Yeast</name>
    <dbReference type="NCBI Taxonomy" id="1186058"/>
    <lineage>
        <taxon>Eukaryota</taxon>
        <taxon>Fungi</taxon>
        <taxon>Dikarya</taxon>
        <taxon>Basidiomycota</taxon>
        <taxon>Agaricomycotina</taxon>
        <taxon>Tremellomycetes</taxon>
        <taxon>Trichosporonales</taxon>
        <taxon>Trichosporonaceae</taxon>
        <taxon>Trichosporon</taxon>
    </lineage>
</organism>
<dbReference type="KEGG" id="tasa:A1Q1_02600"/>
<comment type="caution">
    <text evidence="2">The sequence shown here is derived from an EMBL/GenBank/DDBJ whole genome shotgun (WGS) entry which is preliminary data.</text>
</comment>
<dbReference type="Proteomes" id="UP000002748">
    <property type="component" value="Unassembled WGS sequence"/>
</dbReference>
<dbReference type="OrthoDB" id="1638493at2759"/>
<reference evidence="2 3" key="1">
    <citation type="journal article" date="2012" name="Eukaryot. Cell">
        <title>Draft genome sequence of CBS 2479, the standard type strain of Trichosporon asahii.</title>
        <authorList>
            <person name="Yang R.Y."/>
            <person name="Li H.T."/>
            <person name="Zhu H."/>
            <person name="Zhou G.P."/>
            <person name="Wang M."/>
            <person name="Wang L."/>
        </authorList>
    </citation>
    <scope>NUCLEOTIDE SEQUENCE [LARGE SCALE GENOMIC DNA]</scope>
    <source>
        <strain evidence="3">ATCC 90039 / CBS 2479 / JCM 2466 / KCTC 7840 / NCYC 2677 / UAMH 7654</strain>
    </source>
</reference>
<feature type="region of interest" description="Disordered" evidence="1">
    <location>
        <begin position="172"/>
        <end position="192"/>
    </location>
</feature>
<feature type="compositionally biased region" description="Low complexity" evidence="1">
    <location>
        <begin position="700"/>
        <end position="714"/>
    </location>
</feature>
<protein>
    <submittedName>
        <fullName evidence="2">Uncharacterized protein</fullName>
    </submittedName>
</protein>
<dbReference type="AlphaFoldDB" id="J6EZL7"/>
<feature type="region of interest" description="Disordered" evidence="1">
    <location>
        <begin position="700"/>
        <end position="724"/>
    </location>
</feature>
<gene>
    <name evidence="2" type="ORF">A1Q1_02600</name>
</gene>
<feature type="compositionally biased region" description="Low complexity" evidence="1">
    <location>
        <begin position="11"/>
        <end position="38"/>
    </location>
</feature>
<name>J6EZL7_TRIAS</name>
<feature type="region of interest" description="Disordered" evidence="1">
    <location>
        <begin position="1"/>
        <end position="43"/>
    </location>
</feature>
<feature type="region of interest" description="Disordered" evidence="1">
    <location>
        <begin position="738"/>
        <end position="771"/>
    </location>
</feature>
<dbReference type="RefSeq" id="XP_014179336.1">
    <property type="nucleotide sequence ID" value="XM_014323861.1"/>
</dbReference>